<gene>
    <name evidence="2" type="ORF">OH76DRAFT_126690</name>
</gene>
<proteinExistence type="predicted"/>
<evidence type="ECO:0000313" key="3">
    <source>
        <dbReference type="Proteomes" id="UP000256964"/>
    </source>
</evidence>
<name>A0A371DJW3_9APHY</name>
<accession>A0A371DJW3</accession>
<evidence type="ECO:0000256" key="1">
    <source>
        <dbReference type="SAM" id="MobiDB-lite"/>
    </source>
</evidence>
<keyword evidence="3" id="KW-1185">Reference proteome</keyword>
<dbReference type="EMBL" id="KZ857389">
    <property type="protein sequence ID" value="RDX52814.1"/>
    <property type="molecule type" value="Genomic_DNA"/>
</dbReference>
<feature type="region of interest" description="Disordered" evidence="1">
    <location>
        <begin position="88"/>
        <end position="125"/>
    </location>
</feature>
<sequence>MSHLVARPLPLLGRNSFEVAPPYPEPLVGWLMLILNAYPPLSNAHACPIFETLWHLSSPHSSPSRPFADEQCHACAMIVRFLRCDGAEHGPRNGASSTHRRRRQREEVYAVKHTKSERLQVGGGR</sequence>
<organism evidence="2 3">
    <name type="scientific">Lentinus brumalis</name>
    <dbReference type="NCBI Taxonomy" id="2498619"/>
    <lineage>
        <taxon>Eukaryota</taxon>
        <taxon>Fungi</taxon>
        <taxon>Dikarya</taxon>
        <taxon>Basidiomycota</taxon>
        <taxon>Agaricomycotina</taxon>
        <taxon>Agaricomycetes</taxon>
        <taxon>Polyporales</taxon>
        <taxon>Polyporaceae</taxon>
        <taxon>Lentinus</taxon>
    </lineage>
</organism>
<evidence type="ECO:0000313" key="2">
    <source>
        <dbReference type="EMBL" id="RDX52814.1"/>
    </source>
</evidence>
<dbReference type="AlphaFoldDB" id="A0A371DJW3"/>
<protein>
    <submittedName>
        <fullName evidence="2">Uncharacterized protein</fullName>
    </submittedName>
</protein>
<dbReference type="Proteomes" id="UP000256964">
    <property type="component" value="Unassembled WGS sequence"/>
</dbReference>
<reference evidence="2 3" key="1">
    <citation type="journal article" date="2018" name="Biotechnol. Biofuels">
        <title>Integrative visual omics of the white-rot fungus Polyporus brumalis exposes the biotechnological potential of its oxidative enzymes for delignifying raw plant biomass.</title>
        <authorList>
            <person name="Miyauchi S."/>
            <person name="Rancon A."/>
            <person name="Drula E."/>
            <person name="Hage H."/>
            <person name="Chaduli D."/>
            <person name="Favel A."/>
            <person name="Grisel S."/>
            <person name="Henrissat B."/>
            <person name="Herpoel-Gimbert I."/>
            <person name="Ruiz-Duenas F.J."/>
            <person name="Chevret D."/>
            <person name="Hainaut M."/>
            <person name="Lin J."/>
            <person name="Wang M."/>
            <person name="Pangilinan J."/>
            <person name="Lipzen A."/>
            <person name="Lesage-Meessen L."/>
            <person name="Navarro D."/>
            <person name="Riley R."/>
            <person name="Grigoriev I.V."/>
            <person name="Zhou S."/>
            <person name="Raouche S."/>
            <person name="Rosso M.N."/>
        </authorList>
    </citation>
    <scope>NUCLEOTIDE SEQUENCE [LARGE SCALE GENOMIC DNA]</scope>
    <source>
        <strain evidence="2 3">BRFM 1820</strain>
    </source>
</reference>
<feature type="compositionally biased region" description="Basic and acidic residues" evidence="1">
    <location>
        <begin position="104"/>
        <end position="118"/>
    </location>
</feature>